<gene>
    <name evidence="6" type="ORF">BKG93_02670</name>
</gene>
<feature type="binding site" evidence="2">
    <location>
        <position position="113"/>
    </location>
    <ligand>
        <name>Fe cation</name>
        <dbReference type="ChEBI" id="CHEBI:24875"/>
    </ligand>
</feature>
<dbReference type="InterPro" id="IPR011051">
    <property type="entry name" value="RmlC_Cupin_sf"/>
</dbReference>
<comment type="cofactor">
    <cofactor evidence="2">
        <name>Fe cation</name>
        <dbReference type="ChEBI" id="CHEBI:24875"/>
    </cofactor>
    <text evidence="2">Binds 1 Fe cation per subunit.</text>
</comment>
<proteinExistence type="inferred from homology"/>
<evidence type="ECO:0000259" key="4">
    <source>
        <dbReference type="Pfam" id="PF02678"/>
    </source>
</evidence>
<dbReference type="PANTHER" id="PTHR43594">
    <property type="entry name" value="QUERCETIN 2,3-DIOXYGENASE"/>
    <property type="match status" value="1"/>
</dbReference>
<dbReference type="CDD" id="cd02909">
    <property type="entry name" value="cupin_pirin_N"/>
    <property type="match status" value="1"/>
</dbReference>
<feature type="binding site" evidence="2">
    <location>
        <position position="69"/>
    </location>
    <ligand>
        <name>Fe cation</name>
        <dbReference type="ChEBI" id="CHEBI:24875"/>
    </ligand>
</feature>
<comment type="caution">
    <text evidence="6">The sequence shown here is derived from an EMBL/GenBank/DDBJ whole genome shotgun (WGS) entry which is preliminary data.</text>
</comment>
<sequence>MKKVANVFSAPEKHWVGNGFHVASMFSYNDKDKNLDPFLLMDYNPPKFFQGGRRDNSEFDLRGVEEHPHRGFETVTIAYQGEVSHRDSHGGGGTIGTGDVQWMTAGSGVMHEEMHSEKFAKEGGLFEMVQLWVNLPAKDKMTEPKYQAIKSADIPVVKLPNDAGQVRVIAGELLGTAGSASTFSPINMWDTTMNANATHTFSVPESHNVVILVLEGTIQVGGEAVARRGELVTFERGGADVLIESNNEAKLLILTGEPLNEPIVGYGPFVMNTREQIVEAFNDVQTGKFGRLN</sequence>
<dbReference type="Pfam" id="PF05726">
    <property type="entry name" value="Pirin_C"/>
    <property type="match status" value="1"/>
</dbReference>
<protein>
    <submittedName>
        <fullName evidence="6">Quercetin 2,3-dioxygenase</fullName>
    </submittedName>
</protein>
<keyword evidence="6" id="KW-0560">Oxidoreductase</keyword>
<dbReference type="Pfam" id="PF02678">
    <property type="entry name" value="Pirin"/>
    <property type="match status" value="1"/>
</dbReference>
<feature type="binding site" evidence="2">
    <location>
        <position position="111"/>
    </location>
    <ligand>
        <name>Fe cation</name>
        <dbReference type="ChEBI" id="CHEBI:24875"/>
    </ligand>
</feature>
<dbReference type="PANTHER" id="PTHR43594:SF1">
    <property type="entry name" value="QUERCETIN 2,3-DIOXYGENASE PA2418-RELATED"/>
    <property type="match status" value="1"/>
</dbReference>
<dbReference type="EMBL" id="MLAH01000013">
    <property type="protein sequence ID" value="OOF86505.1"/>
    <property type="molecule type" value="Genomic_DNA"/>
</dbReference>
<dbReference type="CDD" id="cd02247">
    <property type="entry name" value="cupin_pirin_C"/>
    <property type="match status" value="1"/>
</dbReference>
<accession>A0A1V3L9A7</accession>
<dbReference type="InterPro" id="IPR053186">
    <property type="entry name" value="QDO-related"/>
</dbReference>
<reference evidence="6 7" key="1">
    <citation type="submission" date="2016-10" db="EMBL/GenBank/DDBJ databases">
        <title>Rodentibacter gen. nov. and new species.</title>
        <authorList>
            <person name="Christensen H."/>
        </authorList>
    </citation>
    <scope>NUCLEOTIDE SEQUENCE [LARGE SCALE GENOMIC DNA]</scope>
    <source>
        <strain evidence="6 7">Ppn157</strain>
    </source>
</reference>
<organism evidence="6 7">
    <name type="scientific">Rodentibacter ratti</name>
    <dbReference type="NCBI Taxonomy" id="1906745"/>
    <lineage>
        <taxon>Bacteria</taxon>
        <taxon>Pseudomonadati</taxon>
        <taxon>Pseudomonadota</taxon>
        <taxon>Gammaproteobacteria</taxon>
        <taxon>Pasteurellales</taxon>
        <taxon>Pasteurellaceae</taxon>
        <taxon>Rodentibacter</taxon>
    </lineage>
</organism>
<dbReference type="InterPro" id="IPR008778">
    <property type="entry name" value="Pirin_C_dom"/>
</dbReference>
<dbReference type="STRING" id="1906745.BKG94_02255"/>
<feature type="domain" description="Pirin N-terminal" evidence="4">
    <location>
        <begin position="20"/>
        <end position="133"/>
    </location>
</feature>
<dbReference type="InterPro" id="IPR014710">
    <property type="entry name" value="RmlC-like_jellyroll"/>
</dbReference>
<dbReference type="AlphaFoldDB" id="A0A1V3L9A7"/>
<evidence type="ECO:0000313" key="7">
    <source>
        <dbReference type="Proteomes" id="UP000189549"/>
    </source>
</evidence>
<dbReference type="RefSeq" id="WP_077475354.1">
    <property type="nucleotide sequence ID" value="NZ_MLAH01000013.1"/>
</dbReference>
<keyword evidence="6" id="KW-0223">Dioxygenase</keyword>
<feature type="domain" description="Pirin C-terminal" evidence="5">
    <location>
        <begin position="188"/>
        <end position="290"/>
    </location>
</feature>
<evidence type="ECO:0000313" key="6">
    <source>
        <dbReference type="EMBL" id="OOF86505.1"/>
    </source>
</evidence>
<evidence type="ECO:0000256" key="3">
    <source>
        <dbReference type="RuleBase" id="RU003457"/>
    </source>
</evidence>
<name>A0A1V3L9A7_9PAST</name>
<dbReference type="InterPro" id="IPR003829">
    <property type="entry name" value="Pirin_N_dom"/>
</dbReference>
<dbReference type="Gene3D" id="2.60.120.10">
    <property type="entry name" value="Jelly Rolls"/>
    <property type="match status" value="2"/>
</dbReference>
<feature type="binding site" evidence="2">
    <location>
        <position position="67"/>
    </location>
    <ligand>
        <name>Fe cation</name>
        <dbReference type="ChEBI" id="CHEBI:24875"/>
    </ligand>
</feature>
<dbReference type="SUPFAM" id="SSF51182">
    <property type="entry name" value="RmlC-like cupins"/>
    <property type="match status" value="1"/>
</dbReference>
<evidence type="ECO:0000259" key="5">
    <source>
        <dbReference type="Pfam" id="PF05726"/>
    </source>
</evidence>
<keyword evidence="2" id="KW-0408">Iron</keyword>
<evidence type="ECO:0000256" key="2">
    <source>
        <dbReference type="PIRSR" id="PIRSR006232-1"/>
    </source>
</evidence>
<evidence type="ECO:0000256" key="1">
    <source>
        <dbReference type="ARBA" id="ARBA00008416"/>
    </source>
</evidence>
<comment type="similarity">
    <text evidence="1 3">Belongs to the pirin family.</text>
</comment>
<dbReference type="Proteomes" id="UP000189549">
    <property type="component" value="Unassembled WGS sequence"/>
</dbReference>
<dbReference type="GO" id="GO:0051213">
    <property type="term" value="F:dioxygenase activity"/>
    <property type="evidence" value="ECO:0007669"/>
    <property type="project" value="UniProtKB-KW"/>
</dbReference>
<dbReference type="GO" id="GO:0046872">
    <property type="term" value="F:metal ion binding"/>
    <property type="evidence" value="ECO:0007669"/>
    <property type="project" value="UniProtKB-KW"/>
</dbReference>
<dbReference type="PIRSF" id="PIRSF006232">
    <property type="entry name" value="Pirin"/>
    <property type="match status" value="1"/>
</dbReference>
<keyword evidence="2" id="KW-0479">Metal-binding</keyword>
<dbReference type="InterPro" id="IPR012093">
    <property type="entry name" value="Pirin"/>
</dbReference>